<sequence length="602" mass="67825">MKKTNRRNPALEACLAGVEIVKSHTLFSAIWPRISCSIDRDLRYVSSQGWVVVSSQGHLWLNAKRHATPQQWARMIAQTLAALGFGLITQRMPERTWALSVLLAMTRFCEELKIGPLPEELQSFPLPEELTSDAEVLFRQICADGCHPLLEQWFSRFCGGEDRFFYWSETRYFYQGDVDWKALLAEGLLSSVSQALEQVGGYRTAPGVSKKLTLAQRIRQQIMTSYPLLGALAAGFDIEEDIQICQQYDIAIAAINVATRTIWINPLSHLTHNEMLFVFAHELLHAGLNHASRRRGRDPELWNVACDFAINGWLIEMQIGAAPTIGLLHDTKFSGFSAEEIYDDLAQNMRQARKLMTLRGRAGGDLIGDDDGNIFVDAESYCRRALYQGLERCLYSPGRGVIPAGLIEDIRSLSQPPVPWDVALAEWFDERFPPLEPRRGWARPSRRQSTTPEIPRPSLHKPSEEERRTRVFGVILDTSGSMDPQLLGKALGAIASYSLSRDVFAVRFICCDAKAYDRGWIRPEELLHHFTLQGRGGTILQPGVDLLNQFARKGDFPSGGPILIITDGYCEEKVTVSMEHAWLLPKGHRLPFVPRSDVFFLS</sequence>
<dbReference type="PANTHER" id="PTHR38730">
    <property type="entry name" value="SLL7028 PROTEIN"/>
    <property type="match status" value="1"/>
</dbReference>
<comment type="caution">
    <text evidence="3">The sequence shown here is derived from an EMBL/GenBank/DDBJ whole genome shotgun (WGS) entry which is preliminary data.</text>
</comment>
<feature type="domain" description="Putative metallopeptidase" evidence="2">
    <location>
        <begin position="221"/>
        <end position="459"/>
    </location>
</feature>
<evidence type="ECO:0000313" key="4">
    <source>
        <dbReference type="Proteomes" id="UP001444146"/>
    </source>
</evidence>
<evidence type="ECO:0000256" key="1">
    <source>
        <dbReference type="SAM" id="MobiDB-lite"/>
    </source>
</evidence>
<dbReference type="PANTHER" id="PTHR38730:SF1">
    <property type="entry name" value="SLL7028 PROTEIN"/>
    <property type="match status" value="1"/>
</dbReference>
<dbReference type="InterPro" id="IPR025154">
    <property type="entry name" value="Put_metallopeptidase_dom"/>
</dbReference>
<organism evidence="3 4">
    <name type="scientific">Pseudocitrobacter cyperus</name>
    <dbReference type="NCBI Taxonomy" id="3112843"/>
    <lineage>
        <taxon>Bacteria</taxon>
        <taxon>Pseudomonadati</taxon>
        <taxon>Pseudomonadota</taxon>
        <taxon>Gammaproteobacteria</taxon>
        <taxon>Enterobacterales</taxon>
        <taxon>Enterobacteriaceae</taxon>
        <taxon>Pseudocitrobacter</taxon>
    </lineage>
</organism>
<keyword evidence="4" id="KW-1185">Reference proteome</keyword>
<proteinExistence type="predicted"/>
<feature type="region of interest" description="Disordered" evidence="1">
    <location>
        <begin position="439"/>
        <end position="466"/>
    </location>
</feature>
<dbReference type="Proteomes" id="UP001444146">
    <property type="component" value="Unassembled WGS sequence"/>
</dbReference>
<evidence type="ECO:0000259" key="2">
    <source>
        <dbReference type="Pfam" id="PF13203"/>
    </source>
</evidence>
<dbReference type="Pfam" id="PF13203">
    <property type="entry name" value="DUF2201_N"/>
    <property type="match status" value="1"/>
</dbReference>
<accession>A0ABV0HKQ3</accession>
<gene>
    <name evidence="3" type="ORF">VSR74_14240</name>
</gene>
<dbReference type="EMBL" id="JAYMYY010000004">
    <property type="protein sequence ID" value="MEO3990968.1"/>
    <property type="molecule type" value="Genomic_DNA"/>
</dbReference>
<protein>
    <recommendedName>
        <fullName evidence="2">Putative metallopeptidase domain-containing protein</fullName>
    </recommendedName>
</protein>
<reference evidence="3 4" key="1">
    <citation type="submission" date="2024-01" db="EMBL/GenBank/DDBJ databases">
        <title>Pseudocitrobacter sp. Endophytic strain Cyp-38L.</title>
        <authorList>
            <person name="Amer M.A."/>
            <person name="Hamed S.M."/>
        </authorList>
    </citation>
    <scope>NUCLEOTIDE SEQUENCE [LARGE SCALE GENOMIC DNA]</scope>
    <source>
        <strain evidence="3 4">Cyp38S</strain>
    </source>
</reference>
<evidence type="ECO:0000313" key="3">
    <source>
        <dbReference type="EMBL" id="MEO3990968.1"/>
    </source>
</evidence>
<dbReference type="RefSeq" id="WP_347795316.1">
    <property type="nucleotide sequence ID" value="NZ_JAYMYY010000004.1"/>
</dbReference>
<name>A0ABV0HKQ3_9ENTR</name>